<evidence type="ECO:0000256" key="4">
    <source>
        <dbReference type="ARBA" id="ARBA00022449"/>
    </source>
</evidence>
<comment type="similarity">
    <text evidence="2">In the N-terminal section; belongs to the NhaA Na(+)/H(+) (TC 2.A.33) antiporter family.</text>
</comment>
<evidence type="ECO:0000256" key="2">
    <source>
        <dbReference type="ARBA" id="ARBA00007006"/>
    </source>
</evidence>
<feature type="transmembrane region" description="Helical" evidence="12">
    <location>
        <begin position="115"/>
        <end position="141"/>
    </location>
</feature>
<dbReference type="EMBL" id="CP035491">
    <property type="protein sequence ID" value="QAY74437.1"/>
    <property type="molecule type" value="Genomic_DNA"/>
</dbReference>
<dbReference type="InterPro" id="IPR004670">
    <property type="entry name" value="NhaA"/>
</dbReference>
<comment type="function">
    <text evidence="12">Na(+)/H(+) antiporter that extrudes sodium in exchange for external protons.</text>
</comment>
<feature type="transmembrane region" description="Helical" evidence="12">
    <location>
        <begin position="38"/>
        <end position="56"/>
    </location>
</feature>
<dbReference type="Pfam" id="PF06965">
    <property type="entry name" value="Na_H_antiport_1"/>
    <property type="match status" value="1"/>
</dbReference>
<dbReference type="Pfam" id="PF13462">
    <property type="entry name" value="Thioredoxin_4"/>
    <property type="match status" value="1"/>
</dbReference>
<evidence type="ECO:0000256" key="8">
    <source>
        <dbReference type="ARBA" id="ARBA00023053"/>
    </source>
</evidence>
<evidence type="ECO:0000313" key="16">
    <source>
        <dbReference type="Proteomes" id="UP000291259"/>
    </source>
</evidence>
<reference evidence="15 16" key="1">
    <citation type="submission" date="2019-01" db="EMBL/GenBank/DDBJ databases">
        <title>Genome sequencing of strain FW100M-8.</title>
        <authorList>
            <person name="Heo J."/>
            <person name="Kim S.-J."/>
            <person name="Kim J.-S."/>
            <person name="Hong S.-B."/>
            <person name="Kwon S.-W."/>
        </authorList>
    </citation>
    <scope>NUCLEOTIDE SEQUENCE [LARGE SCALE GENOMIC DNA]</scope>
    <source>
        <strain evidence="15 16">FW100M-8</strain>
    </source>
</reference>
<dbReference type="GO" id="GO:0005886">
    <property type="term" value="C:plasma membrane"/>
    <property type="evidence" value="ECO:0007669"/>
    <property type="project" value="UniProtKB-SubCell"/>
</dbReference>
<dbReference type="PANTHER" id="PTHR30341:SF0">
    <property type="entry name" value="NA(+)_H(+) ANTIPORTER NHAA"/>
    <property type="match status" value="1"/>
</dbReference>
<dbReference type="SUPFAM" id="SSF52833">
    <property type="entry name" value="Thioredoxin-like"/>
    <property type="match status" value="1"/>
</dbReference>
<keyword evidence="11 12" id="KW-0739">Sodium transport</keyword>
<evidence type="ECO:0000256" key="12">
    <source>
        <dbReference type="HAMAP-Rule" id="MF_01844"/>
    </source>
</evidence>
<evidence type="ECO:0000256" key="7">
    <source>
        <dbReference type="ARBA" id="ARBA00022989"/>
    </source>
</evidence>
<keyword evidence="4 12" id="KW-0050">Antiport</keyword>
<feature type="transmembrane region" description="Helical" evidence="12">
    <location>
        <begin position="384"/>
        <end position="402"/>
    </location>
</feature>
<feature type="transmembrane region" description="Helical" evidence="12">
    <location>
        <begin position="179"/>
        <end position="199"/>
    </location>
</feature>
<evidence type="ECO:0000256" key="1">
    <source>
        <dbReference type="ARBA" id="ARBA00004429"/>
    </source>
</evidence>
<keyword evidence="3 12" id="KW-0813">Transport</keyword>
<keyword evidence="10 12" id="KW-0472">Membrane</keyword>
<evidence type="ECO:0000256" key="3">
    <source>
        <dbReference type="ARBA" id="ARBA00022448"/>
    </source>
</evidence>
<dbReference type="OrthoDB" id="117402at2"/>
<keyword evidence="5 12" id="KW-1003">Cell membrane</keyword>
<evidence type="ECO:0000256" key="10">
    <source>
        <dbReference type="ARBA" id="ARBA00023136"/>
    </source>
</evidence>
<proteinExistence type="inferred from homology"/>
<dbReference type="HAMAP" id="MF_01844">
    <property type="entry name" value="NhaA"/>
    <property type="match status" value="1"/>
</dbReference>
<evidence type="ECO:0000256" key="11">
    <source>
        <dbReference type="ARBA" id="ARBA00023201"/>
    </source>
</evidence>
<evidence type="ECO:0000256" key="6">
    <source>
        <dbReference type="ARBA" id="ARBA00022692"/>
    </source>
</evidence>
<dbReference type="Gene3D" id="1.20.1530.10">
    <property type="entry name" value="Na+/H+ antiporter like domain"/>
    <property type="match status" value="1"/>
</dbReference>
<gene>
    <name evidence="12 15" type="primary">nhaA</name>
    <name evidence="15" type="ORF">ET445_14975</name>
</gene>
<feature type="transmembrane region" description="Helical" evidence="12">
    <location>
        <begin position="81"/>
        <end position="103"/>
    </location>
</feature>
<dbReference type="PANTHER" id="PTHR30341">
    <property type="entry name" value="SODIUM ION/PROTON ANTIPORTER NHAA-RELATED"/>
    <property type="match status" value="1"/>
</dbReference>
<accession>A0A4P6FKC9</accession>
<keyword evidence="8 12" id="KW-0915">Sodium</keyword>
<keyword evidence="7 12" id="KW-1133">Transmembrane helix</keyword>
<sequence length="679" mass="73699">MSTNLTLIERSPDPEHPHEHTSHPSIAEKIHALGEQRIAALLLVIATVLAIVWANASPDSYEGFWDTHLRFGIGDDLNLEFTLHAIVNDALMAIFFFTVGLEVRREFAIGELTSWSRAVVPVVAAVFGLAVPALLFVLIAWNTGQAHAWGVVISTDTAFLVGALALVGPRAPGRLRVFLLALAVVDDIGALSIIALVYTSNFTPLPLIVAAVGLAGVYFTRYLRRGRGPIYVILAVVVWFAFLASGVHPTLAGVAIALLVPVYRPDRREVEQALELARMFRQSPNTEYARAAANSLRESISINERLQSAFAPSVAYVILPLFALANAGVHVSGEILADALRSPITWGIVVALVAGKFIGIFGSTALMRRFGIGQFGPGLTQSRIAGGAALCGIGFTIALFIVDLAITDEEMQNAARVGVLAASVLAFLFGWFLFKVGELKHPVEERGKVLERPVMPGRDHISGPPDAPLTIVEYGDFQCFFCSRASGSIDEVRKALGDRLRYVWRHAPLTEYHPNALAAAEATEAADRQGKFREFARSLFADQEHQLPSDIMRRAQELELDTARFEEDLRSPIIAGRVRDDMLDAESMDVTAVPTFFLNGRRHVGPYDAATLIRELETSGPDPTRRDRPVEGALSNDLPDPPEVAARDAALSPRGDVDPQRDVGPQRDAEASGSAEPQP</sequence>
<keyword evidence="9 12" id="KW-0406">Ion transport</keyword>
<feature type="transmembrane region" description="Helical" evidence="12">
    <location>
        <begin position="344"/>
        <end position="364"/>
    </location>
</feature>
<feature type="region of interest" description="Disordered" evidence="13">
    <location>
        <begin position="1"/>
        <end position="23"/>
    </location>
</feature>
<protein>
    <recommendedName>
        <fullName evidence="12">Na(+)/H(+) antiporter NhaA</fullName>
    </recommendedName>
    <alternativeName>
        <fullName evidence="12">Sodium/proton antiporter NhaA</fullName>
    </alternativeName>
</protein>
<feature type="transmembrane region" description="Helical" evidence="12">
    <location>
        <begin position="313"/>
        <end position="332"/>
    </location>
</feature>
<dbReference type="NCBIfam" id="TIGR00773">
    <property type="entry name" value="NhaA"/>
    <property type="match status" value="1"/>
</dbReference>
<keyword evidence="16" id="KW-1185">Reference proteome</keyword>
<evidence type="ECO:0000256" key="9">
    <source>
        <dbReference type="ARBA" id="ARBA00023065"/>
    </source>
</evidence>
<feature type="transmembrane region" description="Helical" evidence="12">
    <location>
        <begin position="205"/>
        <end position="223"/>
    </location>
</feature>
<feature type="transmembrane region" description="Helical" evidence="12">
    <location>
        <begin position="147"/>
        <end position="167"/>
    </location>
</feature>
<dbReference type="KEGG" id="agf:ET445_14975"/>
<keyword evidence="6 12" id="KW-0812">Transmembrane</keyword>
<dbReference type="AlphaFoldDB" id="A0A4P6FKC9"/>
<evidence type="ECO:0000313" key="15">
    <source>
        <dbReference type="EMBL" id="QAY74437.1"/>
    </source>
</evidence>
<dbReference type="InterPro" id="IPR036249">
    <property type="entry name" value="Thioredoxin-like_sf"/>
</dbReference>
<feature type="region of interest" description="Disordered" evidence="13">
    <location>
        <begin position="616"/>
        <end position="679"/>
    </location>
</feature>
<comment type="catalytic activity">
    <reaction evidence="12">
        <text>Na(+)(in) + 2 H(+)(out) = Na(+)(out) + 2 H(+)(in)</text>
        <dbReference type="Rhea" id="RHEA:29251"/>
        <dbReference type="ChEBI" id="CHEBI:15378"/>
        <dbReference type="ChEBI" id="CHEBI:29101"/>
    </reaction>
</comment>
<dbReference type="Gene3D" id="3.40.30.10">
    <property type="entry name" value="Glutaredoxin"/>
    <property type="match status" value="1"/>
</dbReference>
<feature type="compositionally biased region" description="Basic and acidic residues" evidence="13">
    <location>
        <begin position="10"/>
        <end position="23"/>
    </location>
</feature>
<evidence type="ECO:0000256" key="13">
    <source>
        <dbReference type="SAM" id="MobiDB-lite"/>
    </source>
</evidence>
<organism evidence="15 16">
    <name type="scientific">Agromyces protaetiae</name>
    <dbReference type="NCBI Taxonomy" id="2509455"/>
    <lineage>
        <taxon>Bacteria</taxon>
        <taxon>Bacillati</taxon>
        <taxon>Actinomycetota</taxon>
        <taxon>Actinomycetes</taxon>
        <taxon>Micrococcales</taxon>
        <taxon>Microbacteriaceae</taxon>
        <taxon>Agromyces</taxon>
    </lineage>
</organism>
<feature type="transmembrane region" description="Helical" evidence="12">
    <location>
        <begin position="230"/>
        <end position="260"/>
    </location>
</feature>
<comment type="similarity">
    <text evidence="12">Belongs to the NhaA Na(+)/H(+) (TC 2.A.33) antiporter family.</text>
</comment>
<dbReference type="InterPro" id="IPR012336">
    <property type="entry name" value="Thioredoxin-like_fold"/>
</dbReference>
<evidence type="ECO:0000259" key="14">
    <source>
        <dbReference type="Pfam" id="PF13462"/>
    </source>
</evidence>
<feature type="transmembrane region" description="Helical" evidence="12">
    <location>
        <begin position="414"/>
        <end position="434"/>
    </location>
</feature>
<comment type="subcellular location">
    <subcellularLocation>
        <location evidence="1">Cell inner membrane</location>
        <topology evidence="1">Multi-pass membrane protein</topology>
    </subcellularLocation>
    <subcellularLocation>
        <location evidence="12">Cell membrane</location>
        <topology evidence="12">Multi-pass membrane protein</topology>
    </subcellularLocation>
</comment>
<dbReference type="GO" id="GO:0006885">
    <property type="term" value="P:regulation of pH"/>
    <property type="evidence" value="ECO:0007669"/>
    <property type="project" value="UniProtKB-UniRule"/>
</dbReference>
<feature type="compositionally biased region" description="Basic and acidic residues" evidence="13">
    <location>
        <begin position="655"/>
        <end position="670"/>
    </location>
</feature>
<dbReference type="Proteomes" id="UP000291259">
    <property type="component" value="Chromosome"/>
</dbReference>
<feature type="domain" description="Thioredoxin-like fold" evidence="14">
    <location>
        <begin position="458"/>
        <end position="612"/>
    </location>
</feature>
<dbReference type="InterPro" id="IPR023171">
    <property type="entry name" value="Na/H_antiporter_dom_sf"/>
</dbReference>
<dbReference type="GO" id="GO:0015385">
    <property type="term" value="F:sodium:proton antiporter activity"/>
    <property type="evidence" value="ECO:0007669"/>
    <property type="project" value="UniProtKB-UniRule"/>
</dbReference>
<evidence type="ECO:0000256" key="5">
    <source>
        <dbReference type="ARBA" id="ARBA00022475"/>
    </source>
</evidence>
<name>A0A4P6FKC9_9MICO</name>
<dbReference type="RefSeq" id="WP_129191982.1">
    <property type="nucleotide sequence ID" value="NZ_CP035491.1"/>
</dbReference>